<dbReference type="InterPro" id="IPR024516">
    <property type="entry name" value="Mce_C"/>
</dbReference>
<evidence type="ECO:0000259" key="2">
    <source>
        <dbReference type="Pfam" id="PF02470"/>
    </source>
</evidence>
<organism evidence="5 6">
    <name type="scientific">Antrihabitans spumae</name>
    <dbReference type="NCBI Taxonomy" id="3373370"/>
    <lineage>
        <taxon>Bacteria</taxon>
        <taxon>Bacillati</taxon>
        <taxon>Actinomycetota</taxon>
        <taxon>Actinomycetes</taxon>
        <taxon>Mycobacteriales</taxon>
        <taxon>Nocardiaceae</taxon>
        <taxon>Antrihabitans</taxon>
    </lineage>
</organism>
<evidence type="ECO:0000313" key="5">
    <source>
        <dbReference type="EMBL" id="MFH5242917.1"/>
    </source>
</evidence>
<evidence type="ECO:0000313" key="4">
    <source>
        <dbReference type="EMBL" id="MFH5229524.1"/>
    </source>
</evidence>
<keyword evidence="1" id="KW-0472">Membrane</keyword>
<comment type="caution">
    <text evidence="5">The sequence shown here is derived from an EMBL/GenBank/DDBJ whole genome shotgun (WGS) entry which is preliminary data.</text>
</comment>
<gene>
    <name evidence="5" type="ORF">ACHIPV_13635</name>
    <name evidence="4" type="ORF">ACHIRB_13235</name>
</gene>
<dbReference type="Pfam" id="PF11887">
    <property type="entry name" value="Mce4_CUP1"/>
    <property type="match status" value="1"/>
</dbReference>
<keyword evidence="7" id="KW-1185">Reference proteome</keyword>
<sequence>MIIDPSGRGPTMRQLFIAGIALIVVVVLATTLLMLRYSGYFDDKVKVVAELTTTGDGLPANGDVKYRGILVGSVESVEVAAMGTIQKVDLAMRPKHIDGIPSTVTARVVPGNVFGVTSIELVDNGAAPEHLSSDTIIKEDKSKGTVALQDTLTTIRTIFTKIDPMKLGRVLGYMAEAFDGSGRVPGSTVERLDRWLTSVDAAFPDLGADLANFSAAANGLNQSAPELLDVLGTSVTTANTIAEKRGQLASILAGGAGTTDTLNELFARNPNAGKDVVAGLAPTFGALSSDQASIPAAIANLNTGLRALDATFHYGPSNQMVWSLDVSFTPFRPYTRADCPRYGDMAGPSCFTAPDVSNPSIFAPEMLPKRLDSAGPVGLPLPVGIPGIPGLPTMPDLQIPGITPAPAAAPTAPLPGAPAAPAAPVNPFQGTPLEGLFPPATPASATTSGAVQPIAYRDAGAVQAFVGKKPTASQLFLLGGAFTGAQIRAVEASSVTDGGNR</sequence>
<evidence type="ECO:0000313" key="7">
    <source>
        <dbReference type="Proteomes" id="UP001609219"/>
    </source>
</evidence>
<dbReference type="InterPro" id="IPR052336">
    <property type="entry name" value="MlaD_Phospholipid_Transporter"/>
</dbReference>
<dbReference type="EMBL" id="JBIMSN010000056">
    <property type="protein sequence ID" value="MFH5229524.1"/>
    <property type="molecule type" value="Genomic_DNA"/>
</dbReference>
<dbReference type="Proteomes" id="UP001609176">
    <property type="component" value="Unassembled WGS sequence"/>
</dbReference>
<feature type="transmembrane region" description="Helical" evidence="1">
    <location>
        <begin position="15"/>
        <end position="35"/>
    </location>
</feature>
<feature type="domain" description="Mammalian cell entry C-terminal" evidence="3">
    <location>
        <begin position="128"/>
        <end position="348"/>
    </location>
</feature>
<dbReference type="EMBL" id="JBIMSP010000019">
    <property type="protein sequence ID" value="MFH5242917.1"/>
    <property type="molecule type" value="Genomic_DNA"/>
</dbReference>
<dbReference type="InterPro" id="IPR003399">
    <property type="entry name" value="Mce/MlaD"/>
</dbReference>
<keyword evidence="1" id="KW-0812">Transmembrane</keyword>
<dbReference type="PANTHER" id="PTHR33371">
    <property type="entry name" value="INTERMEMBRANE PHOSPHOLIPID TRANSPORT SYSTEM BINDING PROTEIN MLAD-RELATED"/>
    <property type="match status" value="1"/>
</dbReference>
<dbReference type="Pfam" id="PF02470">
    <property type="entry name" value="MlaD"/>
    <property type="match status" value="1"/>
</dbReference>
<proteinExistence type="predicted"/>
<evidence type="ECO:0000313" key="6">
    <source>
        <dbReference type="Proteomes" id="UP001609176"/>
    </source>
</evidence>
<dbReference type="Proteomes" id="UP001609219">
    <property type="component" value="Unassembled WGS sequence"/>
</dbReference>
<accession>A0ABW7KMF1</accession>
<protein>
    <submittedName>
        <fullName evidence="5">MCE family protein</fullName>
    </submittedName>
</protein>
<evidence type="ECO:0000256" key="1">
    <source>
        <dbReference type="SAM" id="Phobius"/>
    </source>
</evidence>
<dbReference type="RefSeq" id="WP_395124695.1">
    <property type="nucleotide sequence ID" value="NZ_JBIMSN010000056.1"/>
</dbReference>
<evidence type="ECO:0000259" key="3">
    <source>
        <dbReference type="Pfam" id="PF11887"/>
    </source>
</evidence>
<reference evidence="6 7" key="1">
    <citation type="submission" date="2024-10" db="EMBL/GenBank/DDBJ databases">
        <authorList>
            <person name="Riesco R."/>
        </authorList>
    </citation>
    <scope>NUCLEOTIDE SEQUENCE [LARGE SCALE GENOMIC DNA]</scope>
    <source>
        <strain evidence="5 6">NCIMB 15448</strain>
        <strain evidence="4 7">NCIMB 15450</strain>
    </source>
</reference>
<name>A0ABW7KMF1_9NOCA</name>
<keyword evidence="1" id="KW-1133">Transmembrane helix</keyword>
<dbReference type="PANTHER" id="PTHR33371:SF19">
    <property type="entry name" value="MCE-FAMILY PROTEIN MCE4A"/>
    <property type="match status" value="1"/>
</dbReference>
<feature type="domain" description="Mce/MlaD" evidence="2">
    <location>
        <begin position="45"/>
        <end position="122"/>
    </location>
</feature>